<keyword evidence="14" id="KW-0830">Ubiquinone</keyword>
<feature type="transmembrane region" description="Helical" evidence="20">
    <location>
        <begin position="320"/>
        <end position="340"/>
    </location>
</feature>
<keyword evidence="6 19" id="KW-0349">Heme</keyword>
<feature type="binding site" description="axial binding residue" evidence="19">
    <location>
        <position position="98"/>
    </location>
    <ligand>
        <name>heme b</name>
        <dbReference type="ChEBI" id="CHEBI:60344"/>
        <label>b566</label>
    </ligand>
    <ligandPart>
        <name>Fe</name>
        <dbReference type="ChEBI" id="CHEBI:18248"/>
    </ligandPart>
</feature>
<comment type="subcellular location">
    <subcellularLocation>
        <location evidence="2">Mitochondrion inner membrane</location>
        <topology evidence="2">Multi-pass membrane protein</topology>
    </subcellularLocation>
</comment>
<keyword evidence="5 20" id="KW-0813">Transport</keyword>
<evidence type="ECO:0000259" key="22">
    <source>
        <dbReference type="PROSITE" id="PS51003"/>
    </source>
</evidence>
<feature type="transmembrane region" description="Helical" evidence="20">
    <location>
        <begin position="221"/>
        <end position="243"/>
    </location>
</feature>
<evidence type="ECO:0000256" key="6">
    <source>
        <dbReference type="ARBA" id="ARBA00022617"/>
    </source>
</evidence>
<evidence type="ECO:0000256" key="20">
    <source>
        <dbReference type="RuleBase" id="RU362117"/>
    </source>
</evidence>
<protein>
    <recommendedName>
        <fullName evidence="4 20">Cytochrome b</fullName>
    </recommendedName>
</protein>
<feature type="transmembrane region" description="Helical" evidence="20">
    <location>
        <begin position="347"/>
        <end position="364"/>
    </location>
</feature>
<evidence type="ECO:0000256" key="11">
    <source>
        <dbReference type="ARBA" id="ARBA00022982"/>
    </source>
</evidence>
<dbReference type="PROSITE" id="PS51003">
    <property type="entry name" value="CYTB_CTER"/>
    <property type="match status" value="1"/>
</dbReference>
<organism evidence="23">
    <name type="scientific">Phyllothelys shaanxiense</name>
    <dbReference type="NCBI Taxonomy" id="2021297"/>
    <lineage>
        <taxon>Eukaryota</taxon>
        <taxon>Metazoa</taxon>
        <taxon>Ecdysozoa</taxon>
        <taxon>Arthropoda</taxon>
        <taxon>Hexapoda</taxon>
        <taxon>Insecta</taxon>
        <taxon>Pterygota</taxon>
        <taxon>Neoptera</taxon>
        <taxon>Polyneoptera</taxon>
        <taxon>Dictyoptera</taxon>
        <taxon>Mantodea</taxon>
        <taxon>Eumantodea</taxon>
        <taxon>Hymenopoidea</taxon>
        <taxon>Hymenopodidae</taxon>
        <taxon>Phyllothelyinae</taxon>
        <taxon>Phyllothelys</taxon>
    </lineage>
</organism>
<keyword evidence="16 20" id="KW-0472">Membrane</keyword>
<evidence type="ECO:0000256" key="8">
    <source>
        <dbReference type="ARBA" id="ARBA00022692"/>
    </source>
</evidence>
<feature type="domain" description="Cytochrome b/b6 N-terminal region profile" evidence="21">
    <location>
        <begin position="1"/>
        <end position="210"/>
    </location>
</feature>
<keyword evidence="7 20" id="KW-0679">Respiratory chain</keyword>
<dbReference type="GO" id="GO:0045275">
    <property type="term" value="C:respiratory chain complex III"/>
    <property type="evidence" value="ECO:0007669"/>
    <property type="project" value="InterPro"/>
</dbReference>
<keyword evidence="12 20" id="KW-1133">Transmembrane helix</keyword>
<dbReference type="SUPFAM" id="SSF81342">
    <property type="entry name" value="Transmembrane di-heme cytochromes"/>
    <property type="match status" value="1"/>
</dbReference>
<evidence type="ECO:0000313" key="23">
    <source>
        <dbReference type="EMBL" id="ASM82850.1"/>
    </source>
</evidence>
<evidence type="ECO:0000256" key="7">
    <source>
        <dbReference type="ARBA" id="ARBA00022660"/>
    </source>
</evidence>
<dbReference type="AlphaFoldDB" id="A0A678RFN5"/>
<keyword evidence="11 20" id="KW-0249">Electron transport</keyword>
<dbReference type="GO" id="GO:0046872">
    <property type="term" value="F:metal ion binding"/>
    <property type="evidence" value="ECO:0007669"/>
    <property type="project" value="UniProtKB-UniRule"/>
</dbReference>
<dbReference type="EMBL" id="KX091863">
    <property type="protein sequence ID" value="ASM82850.1"/>
    <property type="molecule type" value="Genomic_DNA"/>
</dbReference>
<evidence type="ECO:0000256" key="5">
    <source>
        <dbReference type="ARBA" id="ARBA00022448"/>
    </source>
</evidence>
<comment type="cofactor">
    <cofactor evidence="19">
        <name>heme</name>
        <dbReference type="ChEBI" id="CHEBI:30413"/>
    </cofactor>
    <text evidence="19">Binds 2 heme groups non-covalently.</text>
</comment>
<dbReference type="InterPro" id="IPR048260">
    <property type="entry name" value="Cytochrome_b_C_euk/bac"/>
</dbReference>
<proteinExistence type="inferred from homology"/>
<comment type="function">
    <text evidence="1 20">Component of the ubiquinol-cytochrome c reductase complex (complex III or cytochrome b-c1 complex) that is part of the mitochondrial respiratory chain. The b-c1 complex mediates electron transfer from ubiquinol to cytochrome c. Contributes to the generation of a proton gradient across the mitochondrial membrane that is then used for ATP synthesis.</text>
</comment>
<evidence type="ECO:0000256" key="9">
    <source>
        <dbReference type="ARBA" id="ARBA00022723"/>
    </source>
</evidence>
<evidence type="ECO:0000256" key="17">
    <source>
        <dbReference type="ARBA" id="ARBA00061233"/>
    </source>
</evidence>
<dbReference type="CDD" id="cd00284">
    <property type="entry name" value="Cytochrome_b_N"/>
    <property type="match status" value="1"/>
</dbReference>
<feature type="binding site" description="axial binding residue" evidence="19">
    <location>
        <position position="183"/>
    </location>
    <ligand>
        <name>heme b</name>
        <dbReference type="ChEBI" id="CHEBI:60344"/>
        <label>b562</label>
    </ligand>
    <ligandPart>
        <name>Fe</name>
        <dbReference type="ChEBI" id="CHEBI:18248"/>
    </ligandPart>
</feature>
<accession>A0A678RFN5</accession>
<feature type="transmembrane region" description="Helical" evidence="20">
    <location>
        <begin position="111"/>
        <end position="134"/>
    </location>
</feature>
<dbReference type="Gene3D" id="1.20.810.10">
    <property type="entry name" value="Cytochrome Bc1 Complex, Chain C"/>
    <property type="match status" value="1"/>
</dbReference>
<keyword evidence="13 19" id="KW-0408">Iron</keyword>
<geneLocation type="mitochondrion" evidence="23"/>
<dbReference type="GO" id="GO:0016491">
    <property type="term" value="F:oxidoreductase activity"/>
    <property type="evidence" value="ECO:0007669"/>
    <property type="project" value="UniProtKB-UniRule"/>
</dbReference>
<keyword evidence="10" id="KW-0999">Mitochondrion inner membrane</keyword>
<dbReference type="Pfam" id="PF00032">
    <property type="entry name" value="Cytochrom_B_C"/>
    <property type="match status" value="1"/>
</dbReference>
<evidence type="ECO:0000256" key="10">
    <source>
        <dbReference type="ARBA" id="ARBA00022792"/>
    </source>
</evidence>
<evidence type="ECO:0000256" key="3">
    <source>
        <dbReference type="ARBA" id="ARBA00011649"/>
    </source>
</evidence>
<dbReference type="Pfam" id="PF00033">
    <property type="entry name" value="Cytochrome_B"/>
    <property type="match status" value="1"/>
</dbReference>
<dbReference type="PANTHER" id="PTHR19271:SF16">
    <property type="entry name" value="CYTOCHROME B"/>
    <property type="match status" value="1"/>
</dbReference>
<name>A0A678RFN5_9NEOP</name>
<gene>
    <name evidence="23" type="primary">CYTB</name>
</gene>
<feature type="binding site" description="axial binding residue" evidence="19">
    <location>
        <position position="84"/>
    </location>
    <ligand>
        <name>heme b</name>
        <dbReference type="ChEBI" id="CHEBI:60344"/>
        <label>b562</label>
    </ligand>
    <ligandPart>
        <name>Fe</name>
        <dbReference type="ChEBI" id="CHEBI:18248"/>
    </ligandPart>
</feature>
<dbReference type="InterPro" id="IPR036150">
    <property type="entry name" value="Cyt_b/b6_C_sf"/>
</dbReference>
<comment type="subunit">
    <text evidence="3">The main subunits of complex b-c1 are: cytochrome b, cytochrome c1 and the Rieske protein.</text>
</comment>
<feature type="binding site" evidence="18">
    <location>
        <position position="202"/>
    </location>
    <ligand>
        <name>a ubiquinone</name>
        <dbReference type="ChEBI" id="CHEBI:16389"/>
    </ligand>
</feature>
<dbReference type="CDD" id="cd00290">
    <property type="entry name" value="cytochrome_b_C"/>
    <property type="match status" value="1"/>
</dbReference>
<dbReference type="PANTHER" id="PTHR19271">
    <property type="entry name" value="CYTOCHROME B"/>
    <property type="match status" value="1"/>
</dbReference>
<dbReference type="PIRSF" id="PIRSF038885">
    <property type="entry name" value="COB"/>
    <property type="match status" value="1"/>
</dbReference>
<keyword evidence="8 20" id="KW-0812">Transmembrane</keyword>
<comment type="cofactor">
    <cofactor evidence="20">
        <name>heme b</name>
        <dbReference type="ChEBI" id="CHEBI:60344"/>
    </cofactor>
    <text evidence="20">Binds 2 heme groups non-covalently.</text>
</comment>
<evidence type="ECO:0000256" key="13">
    <source>
        <dbReference type="ARBA" id="ARBA00023004"/>
    </source>
</evidence>
<dbReference type="PROSITE" id="PS51002">
    <property type="entry name" value="CYTB_NTER"/>
    <property type="match status" value="1"/>
</dbReference>
<feature type="transmembrane region" description="Helical" evidence="20">
    <location>
        <begin position="179"/>
        <end position="200"/>
    </location>
</feature>
<evidence type="ECO:0000256" key="14">
    <source>
        <dbReference type="ARBA" id="ARBA00023075"/>
    </source>
</evidence>
<evidence type="ECO:0000256" key="16">
    <source>
        <dbReference type="ARBA" id="ARBA00023136"/>
    </source>
</evidence>
<feature type="transmembrane region" description="Helical" evidence="20">
    <location>
        <begin position="289"/>
        <end position="308"/>
    </location>
</feature>
<feature type="domain" description="Cytochrome b/b6 C-terminal region profile" evidence="22">
    <location>
        <begin position="211"/>
        <end position="377"/>
    </location>
</feature>
<dbReference type="InterPro" id="IPR016174">
    <property type="entry name" value="Di-haem_cyt_TM"/>
</dbReference>
<feature type="transmembrane region" description="Helical" evidence="20">
    <location>
        <begin position="78"/>
        <end position="99"/>
    </location>
</feature>
<evidence type="ECO:0000256" key="4">
    <source>
        <dbReference type="ARBA" id="ARBA00013531"/>
    </source>
</evidence>
<keyword evidence="9 19" id="KW-0479">Metal-binding</keyword>
<keyword evidence="15 20" id="KW-0496">Mitochondrion</keyword>
<dbReference type="GO" id="GO:0005743">
    <property type="term" value="C:mitochondrial inner membrane"/>
    <property type="evidence" value="ECO:0007669"/>
    <property type="project" value="UniProtKB-SubCell"/>
</dbReference>
<evidence type="ECO:0000256" key="12">
    <source>
        <dbReference type="ARBA" id="ARBA00022989"/>
    </source>
</evidence>
<dbReference type="InterPro" id="IPR005798">
    <property type="entry name" value="Cyt_b/b6_C"/>
</dbReference>
<evidence type="ECO:0000256" key="1">
    <source>
        <dbReference type="ARBA" id="ARBA00002566"/>
    </source>
</evidence>
<comment type="similarity">
    <text evidence="17 20">Belongs to the cytochrome b family.</text>
</comment>
<dbReference type="GO" id="GO:0006122">
    <property type="term" value="P:mitochondrial electron transport, ubiquinol to cytochrome c"/>
    <property type="evidence" value="ECO:0007669"/>
    <property type="project" value="TreeGrafter"/>
</dbReference>
<dbReference type="InterPro" id="IPR048259">
    <property type="entry name" value="Cytochrome_b_N_euk/bac"/>
</dbReference>
<feature type="binding site" description="axial binding residue" evidence="19">
    <location>
        <position position="197"/>
    </location>
    <ligand>
        <name>heme b</name>
        <dbReference type="ChEBI" id="CHEBI:60344"/>
        <label>b566</label>
    </ligand>
    <ligandPart>
        <name>Fe</name>
        <dbReference type="ChEBI" id="CHEBI:18248"/>
    </ligandPart>
</feature>
<dbReference type="InterPro" id="IPR005797">
    <property type="entry name" value="Cyt_b/b6_N"/>
</dbReference>
<evidence type="ECO:0000259" key="21">
    <source>
        <dbReference type="PROSITE" id="PS51002"/>
    </source>
</evidence>
<evidence type="ECO:0000256" key="19">
    <source>
        <dbReference type="PIRSR" id="PIRSR038885-2"/>
    </source>
</evidence>
<dbReference type="InterPro" id="IPR027387">
    <property type="entry name" value="Cytb/b6-like_sf"/>
</dbReference>
<evidence type="ECO:0000256" key="18">
    <source>
        <dbReference type="PIRSR" id="PIRSR038885-1"/>
    </source>
</evidence>
<sequence length="377" mass="43185">MNKPLRKIHPLIKISNNALVDLPTPSNISSWWNFGSLLGLCLGIQIMTGLFLAMHYSAHVDLAFLSIAHICRDVNYGWLLRTFHANGASMFFICIYLHIGRGLYYGSYKYYYTWMIGVVILFLVMATAFMGYVLPWGQMSFWGATVITNLLSAIPYLGIELVQWVWGGFAVDNATLNRFFTFHFVLPFIVTATVMIHLLFLHQTGSNNPLGTNSNIDKIPFHPYFTFKDMVGFIILLMFLSILSLKEPYILGDPDNFTPANPLVTPIHIQPEWYFLFAYAILRSIPNKLGGVIALIMSIAILFFLPLTTNNSRGLQYYPINQYMFWLMVIIVILLTWIGARPVEDPYILTGQILTILYFLYYILNPLTTKTWDNILH</sequence>
<feature type="transmembrane region" description="Helical" evidence="20">
    <location>
        <begin position="141"/>
        <end position="159"/>
    </location>
</feature>
<dbReference type="SUPFAM" id="SSF81648">
    <property type="entry name" value="a domain/subunit of cytochrome bc1 complex (Ubiquinol-cytochrome c reductase)"/>
    <property type="match status" value="1"/>
</dbReference>
<dbReference type="FunFam" id="1.20.810.10:FF:000002">
    <property type="entry name" value="Cytochrome b"/>
    <property type="match status" value="1"/>
</dbReference>
<dbReference type="GO" id="GO:0008121">
    <property type="term" value="F:quinol-cytochrome-c reductase activity"/>
    <property type="evidence" value="ECO:0007669"/>
    <property type="project" value="InterPro"/>
</dbReference>
<reference evidence="23" key="1">
    <citation type="submission" date="2016-04" db="EMBL/GenBank/DDBJ databases">
        <title>The complete mitochondrial genomes of Phyllothelys shaanxiense.</title>
        <authorList>
            <person name="Song F."/>
            <person name="Liu Y.Q."/>
            <person name="Jiang P."/>
            <person name="Li H."/>
            <person name="Cai W.Z."/>
        </authorList>
    </citation>
    <scope>NUCLEOTIDE SEQUENCE</scope>
</reference>
<evidence type="ECO:0000256" key="15">
    <source>
        <dbReference type="ARBA" id="ARBA00023128"/>
    </source>
</evidence>
<dbReference type="InterPro" id="IPR030689">
    <property type="entry name" value="Cytochrome_b"/>
</dbReference>
<evidence type="ECO:0000256" key="2">
    <source>
        <dbReference type="ARBA" id="ARBA00004448"/>
    </source>
</evidence>
<feature type="transmembrane region" description="Helical" evidence="20">
    <location>
        <begin position="31"/>
        <end position="57"/>
    </location>
</feature>